<evidence type="ECO:0000313" key="2">
    <source>
        <dbReference type="Proteomes" id="UP001202550"/>
    </source>
</evidence>
<keyword evidence="2" id="KW-1185">Reference proteome</keyword>
<reference evidence="1 2" key="1">
    <citation type="submission" date="2022-05" db="EMBL/GenBank/DDBJ databases">
        <title>Seasonal and diel survey of microbial diversity of the Tyrrhenian coast.</title>
        <authorList>
            <person name="Gattoni G."/>
            <person name="Corral P."/>
        </authorList>
    </citation>
    <scope>NUCLEOTIDE SEQUENCE [LARGE SCALE GENOMIC DNA]</scope>
    <source>
        <strain evidence="1 2">V10</strain>
    </source>
</reference>
<accession>A0ABT0M3T6</accession>
<comment type="caution">
    <text evidence="1">The sequence shown here is derived from an EMBL/GenBank/DDBJ whole genome shotgun (WGS) entry which is preliminary data.</text>
</comment>
<evidence type="ECO:0000313" key="1">
    <source>
        <dbReference type="EMBL" id="MCL1629520.1"/>
    </source>
</evidence>
<dbReference type="EMBL" id="JALZWP010000012">
    <property type="protein sequence ID" value="MCL1629520.1"/>
    <property type="molecule type" value="Genomic_DNA"/>
</dbReference>
<dbReference type="Proteomes" id="UP001202550">
    <property type="component" value="Unassembled WGS sequence"/>
</dbReference>
<gene>
    <name evidence="1" type="ORF">M3N55_12335</name>
</gene>
<protein>
    <submittedName>
        <fullName evidence="1">Uncharacterized protein</fullName>
    </submittedName>
</protein>
<name>A0ABT0M3T6_9RHOB</name>
<proteinExistence type="predicted"/>
<sequence length="120" mass="13526">MVKFEEVWRDQCEATATILSRYGERAALDYLVGEKLLHFVSATRGQPAFAAQLPSFVTRVRQMFPREVMLTYLTEMEARLTEESHEVDMDDLSLGSSAISDLTSLKQVADLLRVENLGIA</sequence>
<organism evidence="1 2">
    <name type="scientific">Roseinatronobacter domitianus</name>
    <dbReference type="NCBI Taxonomy" id="2940293"/>
    <lineage>
        <taxon>Bacteria</taxon>
        <taxon>Pseudomonadati</taxon>
        <taxon>Pseudomonadota</taxon>
        <taxon>Alphaproteobacteria</taxon>
        <taxon>Rhodobacterales</taxon>
        <taxon>Paracoccaceae</taxon>
        <taxon>Roseinatronobacter</taxon>
    </lineage>
</organism>
<dbReference type="RefSeq" id="WP_249059515.1">
    <property type="nucleotide sequence ID" value="NZ_JALZWP010000012.1"/>
</dbReference>